<keyword evidence="13" id="KW-0325">Glycoprotein</keyword>
<evidence type="ECO:0000256" key="4">
    <source>
        <dbReference type="ARBA" id="ARBA00022692"/>
    </source>
</evidence>
<feature type="region of interest" description="Disordered" evidence="17">
    <location>
        <begin position="315"/>
        <end position="373"/>
    </location>
</feature>
<evidence type="ECO:0000313" key="20">
    <source>
        <dbReference type="Proteomes" id="UP000261520"/>
    </source>
</evidence>
<dbReference type="Pfam" id="PF00170">
    <property type="entry name" value="bZIP_1"/>
    <property type="match status" value="1"/>
</dbReference>
<keyword evidence="11" id="KW-0010">Activator</keyword>
<keyword evidence="6" id="KW-0735">Signal-anchor</keyword>
<keyword evidence="9" id="KW-0238">DNA-binding</keyword>
<organism evidence="19 20">
    <name type="scientific">Periophthalmus magnuspinnatus</name>
    <dbReference type="NCBI Taxonomy" id="409849"/>
    <lineage>
        <taxon>Eukaryota</taxon>
        <taxon>Metazoa</taxon>
        <taxon>Chordata</taxon>
        <taxon>Craniata</taxon>
        <taxon>Vertebrata</taxon>
        <taxon>Euteleostomi</taxon>
        <taxon>Actinopterygii</taxon>
        <taxon>Neopterygii</taxon>
        <taxon>Teleostei</taxon>
        <taxon>Neoteleostei</taxon>
        <taxon>Acanthomorphata</taxon>
        <taxon>Gobiaria</taxon>
        <taxon>Gobiiformes</taxon>
        <taxon>Gobioidei</taxon>
        <taxon>Gobiidae</taxon>
        <taxon>Oxudercinae</taxon>
        <taxon>Periophthalmus</taxon>
    </lineage>
</organism>
<evidence type="ECO:0000256" key="15">
    <source>
        <dbReference type="ARBA" id="ARBA00057520"/>
    </source>
</evidence>
<evidence type="ECO:0000256" key="10">
    <source>
        <dbReference type="ARBA" id="ARBA00023136"/>
    </source>
</evidence>
<keyword evidence="5" id="KW-0256">Endoplasmic reticulum</keyword>
<dbReference type="PANTHER" id="PTHR45996">
    <property type="entry name" value="AGAP001464-PB"/>
    <property type="match status" value="1"/>
</dbReference>
<comment type="function">
    <text evidence="15">Transcriptional activator. Binds the cAMP response element (CRE). Activates transcription through box-B element and CRE. Seems to function synergistically with atf6. Regulates FGF21 transcription.</text>
</comment>
<dbReference type="GO" id="GO:0000978">
    <property type="term" value="F:RNA polymerase II cis-regulatory region sequence-specific DNA binding"/>
    <property type="evidence" value="ECO:0007669"/>
    <property type="project" value="TreeGrafter"/>
</dbReference>
<comment type="similarity">
    <text evidence="2">Belongs to the bZIP family. ATF subfamily.</text>
</comment>
<dbReference type="CDD" id="cd14689">
    <property type="entry name" value="bZIP_CREB3"/>
    <property type="match status" value="1"/>
</dbReference>
<keyword evidence="10" id="KW-0472">Membrane</keyword>
<evidence type="ECO:0000256" key="6">
    <source>
        <dbReference type="ARBA" id="ARBA00022968"/>
    </source>
</evidence>
<evidence type="ECO:0000256" key="13">
    <source>
        <dbReference type="ARBA" id="ARBA00023180"/>
    </source>
</evidence>
<dbReference type="STRING" id="409849.ENSPMGP00000027538"/>
<evidence type="ECO:0000256" key="1">
    <source>
        <dbReference type="ARBA" id="ARBA00004648"/>
    </source>
</evidence>
<evidence type="ECO:0000256" key="11">
    <source>
        <dbReference type="ARBA" id="ARBA00023159"/>
    </source>
</evidence>
<evidence type="ECO:0000256" key="12">
    <source>
        <dbReference type="ARBA" id="ARBA00023163"/>
    </source>
</evidence>
<comment type="subcellular location">
    <subcellularLocation>
        <location evidence="1">Endoplasmic reticulum membrane</location>
        <topology evidence="1">Single-pass type II membrane protein</topology>
    </subcellularLocation>
</comment>
<evidence type="ECO:0000313" key="19">
    <source>
        <dbReference type="Ensembl" id="ENSPMGP00000027538.1"/>
    </source>
</evidence>
<dbReference type="Proteomes" id="UP000261520">
    <property type="component" value="Unplaced"/>
</dbReference>
<proteinExistence type="inferred from homology"/>
<evidence type="ECO:0000259" key="18">
    <source>
        <dbReference type="PROSITE" id="PS50217"/>
    </source>
</evidence>
<keyword evidence="7" id="KW-1133">Transmembrane helix</keyword>
<keyword evidence="4" id="KW-0812">Transmembrane</keyword>
<sequence>MSVTQDLPDMEGTDLLGLLFQDGEDGSTEPLFSDGNELIESWLSEQDMLPGLDTEDFLSSLLDEDMDALCPSHSPLGSDSGISDDSSGGGPVHSEPGPLTPTEYHVESPEALMVQADHSYSLVRAEKLDTDVFIDLDDLVGDAMEEEDDVSSEPPCTLDVEDMAEDSTQLKQTEQFQFKEIVLTEEEKRLLAKEGATIPTHMPLTKAEERTLKRVRRKIRNKQSAQESRKKKKVYVDGLENRVAICTAHNLELQKKVQMLQKQNMSLVEQLKKLQSMVKMSTLKASTTSTCVMVRAVQHTGYVFEEEVENTKAIFGGGQKNHTPDYQHVEQPDSETGVNSNSSADFPNPNQALDIKPGQAGGGSPVQEGPIDKVSASGVAYDLQNSKENWIERNPPSVILQQHRSDEM</sequence>
<evidence type="ECO:0000256" key="8">
    <source>
        <dbReference type="ARBA" id="ARBA00023015"/>
    </source>
</evidence>
<comment type="subunit">
    <text evidence="3">Binds DNA as a dimer.</text>
</comment>
<name>A0A3B4BDC3_9GOBI</name>
<dbReference type="InterPro" id="IPR046347">
    <property type="entry name" value="bZIP_sf"/>
</dbReference>
<protein>
    <recommendedName>
        <fullName evidence="18">BZIP domain-containing protein</fullName>
    </recommendedName>
</protein>
<dbReference type="InterPro" id="IPR051381">
    <property type="entry name" value="CREB_ATF_subfamily"/>
</dbReference>
<dbReference type="Gene3D" id="1.20.5.170">
    <property type="match status" value="1"/>
</dbReference>
<feature type="region of interest" description="Disordered" evidence="17">
    <location>
        <begin position="386"/>
        <end position="408"/>
    </location>
</feature>
<evidence type="ECO:0000256" key="7">
    <source>
        <dbReference type="ARBA" id="ARBA00022989"/>
    </source>
</evidence>
<keyword evidence="14" id="KW-0539">Nucleus</keyword>
<evidence type="ECO:0000256" key="17">
    <source>
        <dbReference type="SAM" id="MobiDB-lite"/>
    </source>
</evidence>
<reference evidence="19" key="2">
    <citation type="submission" date="2025-09" db="UniProtKB">
        <authorList>
            <consortium name="Ensembl"/>
        </authorList>
    </citation>
    <scope>IDENTIFICATION</scope>
</reference>
<keyword evidence="16" id="KW-0175">Coiled coil</keyword>
<dbReference type="GO" id="GO:0005634">
    <property type="term" value="C:nucleus"/>
    <property type="evidence" value="ECO:0007669"/>
    <property type="project" value="TreeGrafter"/>
</dbReference>
<dbReference type="GO" id="GO:0005789">
    <property type="term" value="C:endoplasmic reticulum membrane"/>
    <property type="evidence" value="ECO:0007669"/>
    <property type="project" value="UniProtKB-SubCell"/>
</dbReference>
<dbReference type="FunFam" id="1.20.5.170:FF:000042">
    <property type="entry name" value="Cyclic AMP-responsive element-binding protein 3-like protein 3"/>
    <property type="match status" value="1"/>
</dbReference>
<feature type="compositionally biased region" description="Low complexity" evidence="17">
    <location>
        <begin position="77"/>
        <end position="86"/>
    </location>
</feature>
<keyword evidence="12" id="KW-0804">Transcription</keyword>
<evidence type="ECO:0000256" key="9">
    <source>
        <dbReference type="ARBA" id="ARBA00023125"/>
    </source>
</evidence>
<dbReference type="PROSITE" id="PS50217">
    <property type="entry name" value="BZIP"/>
    <property type="match status" value="1"/>
</dbReference>
<evidence type="ECO:0000256" key="2">
    <source>
        <dbReference type="ARBA" id="ARBA00009050"/>
    </source>
</evidence>
<evidence type="ECO:0000256" key="5">
    <source>
        <dbReference type="ARBA" id="ARBA00022824"/>
    </source>
</evidence>
<evidence type="ECO:0000256" key="14">
    <source>
        <dbReference type="ARBA" id="ARBA00023242"/>
    </source>
</evidence>
<keyword evidence="8" id="KW-0805">Transcription regulation</keyword>
<dbReference type="AlphaFoldDB" id="A0A3B4BDC3"/>
<accession>A0A3B4BDC3</accession>
<evidence type="ECO:0000256" key="16">
    <source>
        <dbReference type="SAM" id="Coils"/>
    </source>
</evidence>
<dbReference type="PROSITE" id="PS00036">
    <property type="entry name" value="BZIP_BASIC"/>
    <property type="match status" value="1"/>
</dbReference>
<feature type="region of interest" description="Disordered" evidence="17">
    <location>
        <begin position="69"/>
        <end position="103"/>
    </location>
</feature>
<feature type="compositionally biased region" description="Polar residues" evidence="17">
    <location>
        <begin position="334"/>
        <end position="351"/>
    </location>
</feature>
<feature type="compositionally biased region" description="Basic and acidic residues" evidence="17">
    <location>
        <begin position="322"/>
        <end position="331"/>
    </location>
</feature>
<dbReference type="InterPro" id="IPR004827">
    <property type="entry name" value="bZIP"/>
</dbReference>
<dbReference type="SUPFAM" id="SSF57959">
    <property type="entry name" value="Leucine zipper domain"/>
    <property type="match status" value="1"/>
</dbReference>
<dbReference type="Ensembl" id="ENSPMGT00000029337.1">
    <property type="protein sequence ID" value="ENSPMGP00000027538.1"/>
    <property type="gene ID" value="ENSPMGG00000022222.1"/>
</dbReference>
<feature type="coiled-coil region" evidence="16">
    <location>
        <begin position="250"/>
        <end position="277"/>
    </location>
</feature>
<reference evidence="19" key="1">
    <citation type="submission" date="2025-08" db="UniProtKB">
        <authorList>
            <consortium name="Ensembl"/>
        </authorList>
    </citation>
    <scope>IDENTIFICATION</scope>
</reference>
<dbReference type="SMART" id="SM00338">
    <property type="entry name" value="BRLZ"/>
    <property type="match status" value="1"/>
</dbReference>
<dbReference type="PANTHER" id="PTHR45996:SF4">
    <property type="entry name" value="CYCLIC AMP-RESPONSIVE ELEMENT-BINDING PROTEIN 3"/>
    <property type="match status" value="1"/>
</dbReference>
<dbReference type="GO" id="GO:0000981">
    <property type="term" value="F:DNA-binding transcription factor activity, RNA polymerase II-specific"/>
    <property type="evidence" value="ECO:0007669"/>
    <property type="project" value="TreeGrafter"/>
</dbReference>
<feature type="domain" description="BZIP" evidence="18">
    <location>
        <begin position="211"/>
        <end position="274"/>
    </location>
</feature>
<evidence type="ECO:0000256" key="3">
    <source>
        <dbReference type="ARBA" id="ARBA00011195"/>
    </source>
</evidence>
<keyword evidence="20" id="KW-1185">Reference proteome</keyword>